<feature type="repeat" description="TPR" evidence="3">
    <location>
        <begin position="29"/>
        <end position="62"/>
    </location>
</feature>
<dbReference type="PANTHER" id="PTHR45586:SF1">
    <property type="entry name" value="LIPOPOLYSACCHARIDE ASSEMBLY PROTEIN B"/>
    <property type="match status" value="1"/>
</dbReference>
<keyword evidence="1" id="KW-0677">Repeat</keyword>
<dbReference type="PROSITE" id="PS50005">
    <property type="entry name" value="TPR"/>
    <property type="match status" value="2"/>
</dbReference>
<evidence type="ECO:0000256" key="1">
    <source>
        <dbReference type="ARBA" id="ARBA00022737"/>
    </source>
</evidence>
<dbReference type="InterPro" id="IPR051012">
    <property type="entry name" value="CellSynth/LPSAsmb/PSIAsmb"/>
</dbReference>
<evidence type="ECO:0000256" key="3">
    <source>
        <dbReference type="PROSITE-ProRule" id="PRU00339"/>
    </source>
</evidence>
<gene>
    <name evidence="4" type="ORF">CF394_05830</name>
</gene>
<dbReference type="Pfam" id="PF13181">
    <property type="entry name" value="TPR_8"/>
    <property type="match status" value="1"/>
</dbReference>
<dbReference type="Gene3D" id="1.25.40.10">
    <property type="entry name" value="Tetratricopeptide repeat domain"/>
    <property type="match status" value="2"/>
</dbReference>
<comment type="caution">
    <text evidence="4">The sequence shown here is derived from an EMBL/GenBank/DDBJ whole genome shotgun (WGS) entry which is preliminary data.</text>
</comment>
<accession>A0A264W5E9</accession>
<sequence>MNTTRQLEDTLKKSRKSKQENVVTFIPTGEYYYQKALGELKKEQFTKAQKYLKRAVELSPDDPMILMQYGILQMEAENFDEAYELLQSAHSMDPNDSDIVFFLAEINAHLGHFAEANRFATKYMQMDEEGMYYEEALEILDFTEVEGALDFQEDVPSSDVVYLQEKARKMMERGRFDEAVALLETIVAENDTFWPAFNNLALAYFYIGEEEQATALLHEVLRNDQGNLHALCNLAVLAHYKQSYRELQEILAVLEKIKPIAIDQRFKLGATLALLGRHEEGYRTLRQLQKMGFGDDPSFYFWLAHSAYFSGKKDRAHSAWLELIRLDPTKEGFEPWKLQEEEEPAGVENDADFLKEKIQSDSAPSRAVALYLMGKSVHLHDLVAHPKLIQVESLTAIEKLIVGYSLNHEFSMKVPAEKHFVQAMKVADLFYELHHPLTYQHAYMYEMWFVMMERGLQQGYPFKNTKALAAATAYMYASSRSKEATKKQFAEHYEVSVPTLTKYVNELMAFFPFFDA</sequence>
<dbReference type="OrthoDB" id="600613at2"/>
<protein>
    <submittedName>
        <fullName evidence="4">Transcriptional regulator</fullName>
    </submittedName>
</protein>
<dbReference type="InterPro" id="IPR011990">
    <property type="entry name" value="TPR-like_helical_dom_sf"/>
</dbReference>
<feature type="repeat" description="TPR" evidence="3">
    <location>
        <begin position="63"/>
        <end position="96"/>
    </location>
</feature>
<proteinExistence type="predicted"/>
<dbReference type="Pfam" id="PF14559">
    <property type="entry name" value="TPR_19"/>
    <property type="match status" value="2"/>
</dbReference>
<evidence type="ECO:0000256" key="2">
    <source>
        <dbReference type="ARBA" id="ARBA00022803"/>
    </source>
</evidence>
<dbReference type="AlphaFoldDB" id="A0A264W5E9"/>
<reference evidence="4 5" key="1">
    <citation type="submission" date="2017-07" db="EMBL/GenBank/DDBJ databases">
        <title>Tetzosporium hominis gen.nov. sp.nov.</title>
        <authorList>
            <person name="Tetz G."/>
            <person name="Tetz V."/>
        </authorList>
    </citation>
    <scope>NUCLEOTIDE SEQUENCE [LARGE SCALE GENOMIC DNA]</scope>
    <source>
        <strain evidence="4 5">VT-49</strain>
    </source>
</reference>
<name>A0A264W5E9_9BACL</name>
<dbReference type="Proteomes" id="UP000217065">
    <property type="component" value="Unassembled WGS sequence"/>
</dbReference>
<evidence type="ECO:0000313" key="5">
    <source>
        <dbReference type="Proteomes" id="UP000217065"/>
    </source>
</evidence>
<dbReference type="SUPFAM" id="SSF48452">
    <property type="entry name" value="TPR-like"/>
    <property type="match status" value="1"/>
</dbReference>
<dbReference type="SMART" id="SM00028">
    <property type="entry name" value="TPR"/>
    <property type="match status" value="5"/>
</dbReference>
<evidence type="ECO:0000313" key="4">
    <source>
        <dbReference type="EMBL" id="OZS78277.1"/>
    </source>
</evidence>
<organism evidence="4 5">
    <name type="scientific">Tetzosporium hominis</name>
    <dbReference type="NCBI Taxonomy" id="2020506"/>
    <lineage>
        <taxon>Bacteria</taxon>
        <taxon>Bacillati</taxon>
        <taxon>Bacillota</taxon>
        <taxon>Bacilli</taxon>
        <taxon>Bacillales</taxon>
        <taxon>Caryophanaceae</taxon>
        <taxon>Tetzosporium</taxon>
    </lineage>
</organism>
<keyword evidence="2 3" id="KW-0802">TPR repeat</keyword>
<dbReference type="InterPro" id="IPR019734">
    <property type="entry name" value="TPR_rpt"/>
</dbReference>
<dbReference type="EMBL" id="NOKQ01000196">
    <property type="protein sequence ID" value="OZS78277.1"/>
    <property type="molecule type" value="Genomic_DNA"/>
</dbReference>
<dbReference type="PANTHER" id="PTHR45586">
    <property type="entry name" value="TPR REPEAT-CONTAINING PROTEIN PA4667"/>
    <property type="match status" value="1"/>
</dbReference>
<keyword evidence="5" id="KW-1185">Reference proteome</keyword>